<dbReference type="Gene3D" id="3.10.310.10">
    <property type="entry name" value="Diaminopimelate Epimerase, Chain A, domain 1"/>
    <property type="match status" value="2"/>
</dbReference>
<dbReference type="EMBL" id="JBHLWK010000017">
    <property type="protein sequence ID" value="MFC0205364.1"/>
    <property type="molecule type" value="Genomic_DNA"/>
</dbReference>
<proteinExistence type="inferred from homology"/>
<evidence type="ECO:0000256" key="1">
    <source>
        <dbReference type="ARBA" id="ARBA00008270"/>
    </source>
</evidence>
<comment type="caution">
    <text evidence="3">The sequence shown here is derived from an EMBL/GenBank/DDBJ whole genome shotgun (WGS) entry which is preliminary data.</text>
</comment>
<sequence>MMKVERIAAFCNGDHGGNPAGVVLCDALPAAADMQAVAAEVGYSETAFAERQGDAWRVRYFAPTMEVPFCGHATIALGAALSRAHGDGRFDLRLNDGIISVEGKAEGGRLFAALQSPPTRSAAAQVALVDAALTLFGLSHADLDDRLPPGLIEAGARHLLLAVGDRSSLAGMDYDLDAGADLMRRWELTTIALVHAETPQRFHTRNAFAIGAVREDPATGAAAAAFAGYLRDRGWPHGGRIEILQGDDMGIPCRLFAEIGAAAGSSIRVSGVARIMLEDADAAVGKAVAE</sequence>
<evidence type="ECO:0000313" key="4">
    <source>
        <dbReference type="Proteomes" id="UP001589798"/>
    </source>
</evidence>
<dbReference type="InterPro" id="IPR003719">
    <property type="entry name" value="Phenazine_PhzF-like"/>
</dbReference>
<gene>
    <name evidence="3" type="ORF">ACFFJC_13925</name>
</gene>
<evidence type="ECO:0000256" key="2">
    <source>
        <dbReference type="ARBA" id="ARBA00023235"/>
    </source>
</evidence>
<dbReference type="RefSeq" id="WP_379488100.1">
    <property type="nucleotide sequence ID" value="NZ_JBHLWK010000017.1"/>
</dbReference>
<reference evidence="3 4" key="1">
    <citation type="submission" date="2024-09" db="EMBL/GenBank/DDBJ databases">
        <authorList>
            <person name="Sun Q."/>
            <person name="Mori K."/>
        </authorList>
    </citation>
    <scope>NUCLEOTIDE SEQUENCE [LARGE SCALE GENOMIC DNA]</scope>
    <source>
        <strain evidence="3 4">CCM 7706</strain>
    </source>
</reference>
<dbReference type="PANTHER" id="PTHR13774">
    <property type="entry name" value="PHENAZINE BIOSYNTHESIS PROTEIN"/>
    <property type="match status" value="1"/>
</dbReference>
<dbReference type="Pfam" id="PF02567">
    <property type="entry name" value="PhzC-PhzF"/>
    <property type="match status" value="1"/>
</dbReference>
<dbReference type="PIRSF" id="PIRSF016184">
    <property type="entry name" value="PhzC_PhzF"/>
    <property type="match status" value="1"/>
</dbReference>
<name>A0ABV6CYA5_9SPHN</name>
<accession>A0ABV6CYA5</accession>
<organism evidence="3 4">
    <name type="scientific">Novosphingobium soli</name>
    <dbReference type="NCBI Taxonomy" id="574956"/>
    <lineage>
        <taxon>Bacteria</taxon>
        <taxon>Pseudomonadati</taxon>
        <taxon>Pseudomonadota</taxon>
        <taxon>Alphaproteobacteria</taxon>
        <taxon>Sphingomonadales</taxon>
        <taxon>Sphingomonadaceae</taxon>
        <taxon>Novosphingobium</taxon>
    </lineage>
</organism>
<dbReference type="Proteomes" id="UP001589798">
    <property type="component" value="Unassembled WGS sequence"/>
</dbReference>
<keyword evidence="2" id="KW-0413">Isomerase</keyword>
<protein>
    <submittedName>
        <fullName evidence="3">PhzF family phenazine biosynthesis protein</fullName>
    </submittedName>
</protein>
<dbReference type="PANTHER" id="PTHR13774:SF39">
    <property type="entry name" value="BIOSYNTHESIS PROTEIN, PUTATIVE-RELATED"/>
    <property type="match status" value="1"/>
</dbReference>
<keyword evidence="4" id="KW-1185">Reference proteome</keyword>
<dbReference type="SUPFAM" id="SSF54506">
    <property type="entry name" value="Diaminopimelate epimerase-like"/>
    <property type="match status" value="1"/>
</dbReference>
<comment type="similarity">
    <text evidence="1">Belongs to the PhzF family.</text>
</comment>
<evidence type="ECO:0000313" key="3">
    <source>
        <dbReference type="EMBL" id="MFC0205364.1"/>
    </source>
</evidence>
<dbReference type="NCBIfam" id="TIGR00654">
    <property type="entry name" value="PhzF_family"/>
    <property type="match status" value="1"/>
</dbReference>